<dbReference type="SUPFAM" id="SSF64518">
    <property type="entry name" value="Phase 1 flagellin"/>
    <property type="match status" value="1"/>
</dbReference>
<keyword evidence="7" id="KW-0969">Cilium</keyword>
<dbReference type="InterPro" id="IPR001029">
    <property type="entry name" value="Flagellin_N"/>
</dbReference>
<evidence type="ECO:0000256" key="4">
    <source>
        <dbReference type="RuleBase" id="RU362073"/>
    </source>
</evidence>
<dbReference type="PANTHER" id="PTHR42792">
    <property type="entry name" value="FLAGELLIN"/>
    <property type="match status" value="1"/>
</dbReference>
<dbReference type="PANTHER" id="PTHR42792:SF2">
    <property type="entry name" value="FLAGELLIN"/>
    <property type="match status" value="1"/>
</dbReference>
<protein>
    <recommendedName>
        <fullName evidence="4">Flagellin</fullName>
    </recommendedName>
</protein>
<dbReference type="Proteomes" id="UP000194450">
    <property type="component" value="Unassembled WGS sequence"/>
</dbReference>
<evidence type="ECO:0000259" key="5">
    <source>
        <dbReference type="Pfam" id="PF00669"/>
    </source>
</evidence>
<dbReference type="Gene3D" id="6.10.10.10">
    <property type="entry name" value="Flagellar export chaperone, C-terminal domain"/>
    <property type="match status" value="1"/>
</dbReference>
<name>A0A1Y6EIA2_9GAMM</name>
<dbReference type="Pfam" id="PF00669">
    <property type="entry name" value="Flagellin_N"/>
    <property type="match status" value="1"/>
</dbReference>
<keyword evidence="2 4" id="KW-0964">Secreted</keyword>
<dbReference type="InterPro" id="IPR042187">
    <property type="entry name" value="Flagellin_C_sub2"/>
</dbReference>
<feature type="domain" description="Flagellin N-terminal" evidence="5">
    <location>
        <begin position="5"/>
        <end position="141"/>
    </location>
</feature>
<accession>A0A1Y6EIA2</accession>
<dbReference type="RefSeq" id="WP_086433856.1">
    <property type="nucleotide sequence ID" value="NZ_FXWH01000001.1"/>
</dbReference>
<dbReference type="AlphaFoldDB" id="A0A1Y6EIA2"/>
<evidence type="ECO:0000256" key="2">
    <source>
        <dbReference type="ARBA" id="ARBA00022525"/>
    </source>
</evidence>
<organism evidence="7 8">
    <name type="scientific">Pseudidiomarina planktonica</name>
    <dbReference type="NCBI Taxonomy" id="1323738"/>
    <lineage>
        <taxon>Bacteria</taxon>
        <taxon>Pseudomonadati</taxon>
        <taxon>Pseudomonadota</taxon>
        <taxon>Gammaproteobacteria</taxon>
        <taxon>Alteromonadales</taxon>
        <taxon>Idiomarinaceae</taxon>
        <taxon>Pseudidiomarina</taxon>
    </lineage>
</organism>
<comment type="subcellular location">
    <subcellularLocation>
        <location evidence="4">Secreted</location>
    </subcellularLocation>
    <subcellularLocation>
        <location evidence="4">Bacterial flagellum</location>
    </subcellularLocation>
</comment>
<evidence type="ECO:0000256" key="1">
    <source>
        <dbReference type="ARBA" id="ARBA00005709"/>
    </source>
</evidence>
<dbReference type="EMBL" id="FXWH01000001">
    <property type="protein sequence ID" value="SMQ62334.1"/>
    <property type="molecule type" value="Genomic_DNA"/>
</dbReference>
<evidence type="ECO:0000259" key="6">
    <source>
        <dbReference type="Pfam" id="PF00700"/>
    </source>
</evidence>
<dbReference type="Pfam" id="PF00700">
    <property type="entry name" value="Flagellin_C"/>
    <property type="match status" value="1"/>
</dbReference>
<dbReference type="GO" id="GO:0005576">
    <property type="term" value="C:extracellular region"/>
    <property type="evidence" value="ECO:0007669"/>
    <property type="project" value="UniProtKB-SubCell"/>
</dbReference>
<dbReference type="InterPro" id="IPR001492">
    <property type="entry name" value="Flagellin"/>
</dbReference>
<dbReference type="OrthoDB" id="9796789at2"/>
<keyword evidence="3 4" id="KW-0975">Bacterial flagellum</keyword>
<sequence>MALFVNTNISSLNAQRQLMQSTSGLDKSFQRLSSGFRINSAADDAAGMQIVSRMTSQIEGLNQAVRNANDGISLAQTAEGALQETTTALQRMRQLAVQAQNGINSSEDLNALNKEVSALKSEITRIAGNSEFAGIKVLDGELSASFLVGANAGQTINVVAKNTNGFSAGGLSLTAVSVSTTAGASSALASIDAALSVVNGARADLGAIQNRFQSTIRNLTNISENVSAAQSRIQDTDFASETAKLTKFQIMQQASLAILSQANQRPQAALSLLG</sequence>
<keyword evidence="7" id="KW-0282">Flagellum</keyword>
<dbReference type="InterPro" id="IPR046358">
    <property type="entry name" value="Flagellin_C"/>
</dbReference>
<feature type="domain" description="Flagellin C-terminal" evidence="6">
    <location>
        <begin position="189"/>
        <end position="273"/>
    </location>
</feature>
<evidence type="ECO:0000256" key="3">
    <source>
        <dbReference type="ARBA" id="ARBA00023143"/>
    </source>
</evidence>
<keyword evidence="8" id="KW-1185">Reference proteome</keyword>
<dbReference type="PRINTS" id="PR00207">
    <property type="entry name" value="FLAGELLIN"/>
</dbReference>
<comment type="function">
    <text evidence="4">Flagellin is the subunit protein which polymerizes to form the filaments of bacterial flagella.</text>
</comment>
<evidence type="ECO:0000313" key="7">
    <source>
        <dbReference type="EMBL" id="SMQ62334.1"/>
    </source>
</evidence>
<keyword evidence="7" id="KW-0966">Cell projection</keyword>
<dbReference type="Gene3D" id="1.20.1330.10">
    <property type="entry name" value="f41 fragment of flagellin, N-terminal domain"/>
    <property type="match status" value="1"/>
</dbReference>
<proteinExistence type="inferred from homology"/>
<dbReference type="GO" id="GO:0005198">
    <property type="term" value="F:structural molecule activity"/>
    <property type="evidence" value="ECO:0007669"/>
    <property type="project" value="UniProtKB-UniRule"/>
</dbReference>
<comment type="similarity">
    <text evidence="1 4">Belongs to the bacterial flagellin family.</text>
</comment>
<reference evidence="8" key="1">
    <citation type="submission" date="2017-04" db="EMBL/GenBank/DDBJ databases">
        <authorList>
            <person name="Varghese N."/>
            <person name="Submissions S."/>
        </authorList>
    </citation>
    <scope>NUCLEOTIDE SEQUENCE [LARGE SCALE GENOMIC DNA]</scope>
</reference>
<evidence type="ECO:0000313" key="8">
    <source>
        <dbReference type="Proteomes" id="UP000194450"/>
    </source>
</evidence>
<gene>
    <name evidence="7" type="ORF">SAMN06297229_0693</name>
</gene>
<dbReference type="GO" id="GO:0009288">
    <property type="term" value="C:bacterial-type flagellum"/>
    <property type="evidence" value="ECO:0007669"/>
    <property type="project" value="UniProtKB-SubCell"/>
</dbReference>